<evidence type="ECO:0000313" key="3">
    <source>
        <dbReference type="Proteomes" id="UP000792457"/>
    </source>
</evidence>
<dbReference type="GO" id="GO:0046475">
    <property type="term" value="P:glycerophospholipid catabolic process"/>
    <property type="evidence" value="ECO:0007669"/>
    <property type="project" value="TreeGrafter"/>
</dbReference>
<dbReference type="AlphaFoldDB" id="A0A8K0P102"/>
<dbReference type="GO" id="GO:0005544">
    <property type="term" value="F:calcium-dependent phospholipid binding"/>
    <property type="evidence" value="ECO:0007669"/>
    <property type="project" value="TreeGrafter"/>
</dbReference>
<keyword evidence="3" id="KW-1185">Reference proteome</keyword>
<dbReference type="Proteomes" id="UP000792457">
    <property type="component" value="Unassembled WGS sequence"/>
</dbReference>
<dbReference type="OrthoDB" id="8196057at2759"/>
<dbReference type="GO" id="GO:0047498">
    <property type="term" value="F:calcium-dependent phospholipase A2 activity"/>
    <property type="evidence" value="ECO:0007669"/>
    <property type="project" value="TreeGrafter"/>
</dbReference>
<dbReference type="PANTHER" id="PTHR10728:SF40">
    <property type="entry name" value="PATATIN FAMILY PROTEIN"/>
    <property type="match status" value="1"/>
</dbReference>
<reference evidence="2" key="2">
    <citation type="submission" date="2017-10" db="EMBL/GenBank/DDBJ databases">
        <title>Ladona fulva Genome sequencing and assembly.</title>
        <authorList>
            <person name="Murali S."/>
            <person name="Richards S."/>
            <person name="Bandaranaike D."/>
            <person name="Bellair M."/>
            <person name="Blankenburg K."/>
            <person name="Chao H."/>
            <person name="Dinh H."/>
            <person name="Doddapaneni H."/>
            <person name="Dugan-Rocha S."/>
            <person name="Elkadiri S."/>
            <person name="Gnanaolivu R."/>
            <person name="Hernandez B."/>
            <person name="Skinner E."/>
            <person name="Javaid M."/>
            <person name="Lee S."/>
            <person name="Li M."/>
            <person name="Ming W."/>
            <person name="Munidasa M."/>
            <person name="Muniz J."/>
            <person name="Nguyen L."/>
            <person name="Hughes D."/>
            <person name="Osuji N."/>
            <person name="Pu L.-L."/>
            <person name="Puazo M."/>
            <person name="Qu C."/>
            <person name="Quiroz J."/>
            <person name="Raj R."/>
            <person name="Weissenberger G."/>
            <person name="Xin Y."/>
            <person name="Zou X."/>
            <person name="Han Y."/>
            <person name="Worley K."/>
            <person name="Muzny D."/>
            <person name="Gibbs R."/>
        </authorList>
    </citation>
    <scope>NUCLEOTIDE SEQUENCE</scope>
    <source>
        <strain evidence="2">Sampled in the wild</strain>
    </source>
</reference>
<organism evidence="2 3">
    <name type="scientific">Ladona fulva</name>
    <name type="common">Scarce chaser dragonfly</name>
    <name type="synonym">Libellula fulva</name>
    <dbReference type="NCBI Taxonomy" id="123851"/>
    <lineage>
        <taxon>Eukaryota</taxon>
        <taxon>Metazoa</taxon>
        <taxon>Ecdysozoa</taxon>
        <taxon>Arthropoda</taxon>
        <taxon>Hexapoda</taxon>
        <taxon>Insecta</taxon>
        <taxon>Pterygota</taxon>
        <taxon>Palaeoptera</taxon>
        <taxon>Odonata</taxon>
        <taxon>Epiprocta</taxon>
        <taxon>Anisoptera</taxon>
        <taxon>Libelluloidea</taxon>
        <taxon>Libellulidae</taxon>
        <taxon>Ladona</taxon>
    </lineage>
</organism>
<dbReference type="PANTHER" id="PTHR10728">
    <property type="entry name" value="CYTOSOLIC PHOSPHOLIPASE A2"/>
    <property type="match status" value="1"/>
</dbReference>
<gene>
    <name evidence="2" type="ORF">J437_LFUL008299</name>
</gene>
<dbReference type="EMBL" id="KZ308379">
    <property type="protein sequence ID" value="KAG8228648.1"/>
    <property type="molecule type" value="Genomic_DNA"/>
</dbReference>
<reference evidence="2" key="1">
    <citation type="submission" date="2013-04" db="EMBL/GenBank/DDBJ databases">
        <authorList>
            <person name="Qu J."/>
            <person name="Murali S.C."/>
            <person name="Bandaranaike D."/>
            <person name="Bellair M."/>
            <person name="Blankenburg K."/>
            <person name="Chao H."/>
            <person name="Dinh H."/>
            <person name="Doddapaneni H."/>
            <person name="Downs B."/>
            <person name="Dugan-Rocha S."/>
            <person name="Elkadiri S."/>
            <person name="Gnanaolivu R.D."/>
            <person name="Hernandez B."/>
            <person name="Javaid M."/>
            <person name="Jayaseelan J.C."/>
            <person name="Lee S."/>
            <person name="Li M."/>
            <person name="Ming W."/>
            <person name="Munidasa M."/>
            <person name="Muniz J."/>
            <person name="Nguyen L."/>
            <person name="Ongeri F."/>
            <person name="Osuji N."/>
            <person name="Pu L.-L."/>
            <person name="Puazo M."/>
            <person name="Qu C."/>
            <person name="Quiroz J."/>
            <person name="Raj R."/>
            <person name="Weissenberger G."/>
            <person name="Xin Y."/>
            <person name="Zou X."/>
            <person name="Han Y."/>
            <person name="Richards S."/>
            <person name="Worley K."/>
            <person name="Muzny D."/>
            <person name="Gibbs R."/>
        </authorList>
    </citation>
    <scope>NUCLEOTIDE SEQUENCE</scope>
    <source>
        <strain evidence="2">Sampled in the wild</strain>
    </source>
</reference>
<dbReference type="InterPro" id="IPR016035">
    <property type="entry name" value="Acyl_Trfase/lysoPLipase"/>
</dbReference>
<protein>
    <submittedName>
        <fullName evidence="2">Uncharacterized protein</fullName>
    </submittedName>
</protein>
<comment type="caution">
    <text evidence="2">The sequence shown here is derived from an EMBL/GenBank/DDBJ whole genome shotgun (WGS) entry which is preliminary data.</text>
</comment>
<accession>A0A8K0P102</accession>
<feature type="compositionally biased region" description="Basic and acidic residues" evidence="1">
    <location>
        <begin position="163"/>
        <end position="176"/>
    </location>
</feature>
<feature type="region of interest" description="Disordered" evidence="1">
    <location>
        <begin position="104"/>
        <end position="194"/>
    </location>
</feature>
<evidence type="ECO:0000313" key="2">
    <source>
        <dbReference type="EMBL" id="KAG8228648.1"/>
    </source>
</evidence>
<proteinExistence type="predicted"/>
<dbReference type="GO" id="GO:0005829">
    <property type="term" value="C:cytosol"/>
    <property type="evidence" value="ECO:0007669"/>
    <property type="project" value="TreeGrafter"/>
</dbReference>
<dbReference type="SUPFAM" id="SSF52151">
    <property type="entry name" value="FabD/lysophospholipase-like"/>
    <property type="match status" value="2"/>
</dbReference>
<name>A0A8K0P102_LADFU</name>
<evidence type="ECO:0000256" key="1">
    <source>
        <dbReference type="SAM" id="MobiDB-lite"/>
    </source>
</evidence>
<dbReference type="Gene3D" id="3.40.1090.10">
    <property type="entry name" value="Cytosolic phospholipase A2 catalytic domain"/>
    <property type="match status" value="2"/>
</dbReference>
<sequence>MKTEKFGSQFYVGKIIRHYEELPLHYLIGVWGSAFSILFKRLAEDNKEMKLMHGQANYDSENEDGAIRKGSDFRENLLSSSGNTSPTPSDDEIENDEMFVDAIGKQSPTPSEKEYDDVFVDNPMMPKSNLRTTRRRHTMVKFSIDDDEEEDNETHKNQTSSDEVSHVSFKDNDQAKTTDSPDEAQTDDIDKTKNKIEFKAPEIIEAEENNADKKKIKIIGLQNLDYPSSEESDTSVVSYELTDHLRRKTYIEDVKFSKMSLVTEKSSRLNNFVQQGLAYLGQSRRGRAGAIFNPLRGLSLSHTYPINPTFEDSDEDEDFQGAEEPIEAYAATLCLVDAGLAFNSPFPLLLRPQRAVDVFLSFDYSSRPADFHEAFGELILAEKWAIRNNVNFPPIQEIVEKYYNEPMREVYVFQHPYDPYCPIVVHCIIFNGLFKEYKAPNVKRETSDEFKFADFKVFSDRSNPYSSFRYTYTPFEFDRLSKLMEFNTLYGMKTFHAVLKKAVKRKRKLLSRPAPVIRLSQK</sequence>
<dbReference type="GO" id="GO:0005509">
    <property type="term" value="F:calcium ion binding"/>
    <property type="evidence" value="ECO:0007669"/>
    <property type="project" value="TreeGrafter"/>
</dbReference>